<evidence type="ECO:0000313" key="4">
    <source>
        <dbReference type="Proteomes" id="UP000225277"/>
    </source>
</evidence>
<dbReference type="EMBL" id="FJUY01000008">
    <property type="protein sequence ID" value="CZT20052.1"/>
    <property type="molecule type" value="Genomic_DNA"/>
</dbReference>
<protein>
    <recommendedName>
        <fullName evidence="2">C2H2-type domain-containing protein</fullName>
    </recommendedName>
</protein>
<gene>
    <name evidence="3" type="ORF">RCC_05909</name>
</gene>
<reference evidence="3 4" key="1">
    <citation type="submission" date="2016-03" db="EMBL/GenBank/DDBJ databases">
        <authorList>
            <person name="Ploux O."/>
        </authorList>
    </citation>
    <scope>NUCLEOTIDE SEQUENCE [LARGE SCALE GENOMIC DNA]</scope>
    <source>
        <strain evidence="3 4">URUG2</strain>
    </source>
</reference>
<dbReference type="GeneID" id="35601056"/>
<evidence type="ECO:0000256" key="1">
    <source>
        <dbReference type="SAM" id="MobiDB-lite"/>
    </source>
</evidence>
<keyword evidence="4" id="KW-1185">Reference proteome</keyword>
<feature type="region of interest" description="Disordered" evidence="1">
    <location>
        <begin position="102"/>
        <end position="154"/>
    </location>
</feature>
<evidence type="ECO:0000313" key="3">
    <source>
        <dbReference type="EMBL" id="CZT20052.1"/>
    </source>
</evidence>
<proteinExistence type="predicted"/>
<accession>A0A2D3US20</accession>
<dbReference type="InterPro" id="IPR013087">
    <property type="entry name" value="Znf_C2H2_type"/>
</dbReference>
<feature type="compositionally biased region" description="Pro residues" evidence="1">
    <location>
        <begin position="112"/>
        <end position="121"/>
    </location>
</feature>
<organism evidence="3 4">
    <name type="scientific">Ramularia collo-cygni</name>
    <dbReference type="NCBI Taxonomy" id="112498"/>
    <lineage>
        <taxon>Eukaryota</taxon>
        <taxon>Fungi</taxon>
        <taxon>Dikarya</taxon>
        <taxon>Ascomycota</taxon>
        <taxon>Pezizomycotina</taxon>
        <taxon>Dothideomycetes</taxon>
        <taxon>Dothideomycetidae</taxon>
        <taxon>Mycosphaerellales</taxon>
        <taxon>Mycosphaerellaceae</taxon>
        <taxon>Ramularia</taxon>
    </lineage>
</organism>
<evidence type="ECO:0000259" key="2">
    <source>
        <dbReference type="PROSITE" id="PS00028"/>
    </source>
</evidence>
<dbReference type="Proteomes" id="UP000225277">
    <property type="component" value="Unassembled WGS sequence"/>
</dbReference>
<dbReference type="RefSeq" id="XP_023626941.1">
    <property type="nucleotide sequence ID" value="XM_023771173.1"/>
</dbReference>
<name>A0A2D3US20_9PEZI</name>
<feature type="domain" description="C2H2-type" evidence="2">
    <location>
        <begin position="216"/>
        <end position="238"/>
    </location>
</feature>
<dbReference type="AlphaFoldDB" id="A0A2D3US20"/>
<sequence>MDSIIDALTRASTEPIPDSTKAKLLTVAGELCKLKIATAGILEQAQMNDDEEVSLQEFVGQLHAISRVAEEPMSCWLVAIGKALLVLGDVIAMPPPTLPSTRQASYFQASPAPRPAHPDLPAPQHQPMRQEVPAPDPSTMANEPEAEDEKLSARKDGEILDANENDEPALFGSDAYNNQPPSLLNTPTQPRAIVTAPEFKENDHHGGITTGKPSHCQRCRLDFPSRKRLIAHDASVHHEDSRRLWNATGQTPSNKEDTWKSRAAHWRTRTRERK</sequence>
<feature type="compositionally biased region" description="Basic residues" evidence="1">
    <location>
        <begin position="262"/>
        <end position="274"/>
    </location>
</feature>
<feature type="compositionally biased region" description="Basic and acidic residues" evidence="1">
    <location>
        <begin position="234"/>
        <end position="243"/>
    </location>
</feature>
<dbReference type="PROSITE" id="PS00028">
    <property type="entry name" value="ZINC_FINGER_C2H2_1"/>
    <property type="match status" value="1"/>
</dbReference>
<feature type="region of interest" description="Disordered" evidence="1">
    <location>
        <begin position="234"/>
        <end position="274"/>
    </location>
</feature>